<dbReference type="EMBL" id="BDIP01005912">
    <property type="protein sequence ID" value="GIQ90216.1"/>
    <property type="molecule type" value="Genomic_DNA"/>
</dbReference>
<evidence type="ECO:0000256" key="1">
    <source>
        <dbReference type="ARBA" id="ARBA00022441"/>
    </source>
</evidence>
<evidence type="ECO:0000313" key="3">
    <source>
        <dbReference type="EMBL" id="GIQ90216.1"/>
    </source>
</evidence>
<comment type="caution">
    <text evidence="3">The sequence shown here is derived from an EMBL/GenBank/DDBJ whole genome shotgun (WGS) entry which is preliminary data.</text>
</comment>
<dbReference type="SMART" id="SM00612">
    <property type="entry name" value="Kelch"/>
    <property type="match status" value="1"/>
</dbReference>
<dbReference type="OrthoDB" id="45365at2759"/>
<reference evidence="3 4" key="1">
    <citation type="journal article" date="2018" name="PLoS ONE">
        <title>The draft genome of Kipferlia bialata reveals reductive genome evolution in fornicate parasites.</title>
        <authorList>
            <person name="Tanifuji G."/>
            <person name="Takabayashi S."/>
            <person name="Kume K."/>
            <person name="Takagi M."/>
            <person name="Nakayama T."/>
            <person name="Kamikawa R."/>
            <person name="Inagaki Y."/>
            <person name="Hashimoto T."/>
        </authorList>
    </citation>
    <scope>NUCLEOTIDE SEQUENCE [LARGE SCALE GENOMIC DNA]</scope>
    <source>
        <strain evidence="3">NY0173</strain>
    </source>
</reference>
<dbReference type="PANTHER" id="PTHR46093">
    <property type="entry name" value="ACYL-COA-BINDING DOMAIN-CONTAINING PROTEIN 5"/>
    <property type="match status" value="1"/>
</dbReference>
<accession>A0A9K3D8T6</accession>
<dbReference type="InterPro" id="IPR006652">
    <property type="entry name" value="Kelch_1"/>
</dbReference>
<dbReference type="Pfam" id="PF24681">
    <property type="entry name" value="Kelch_KLHDC2_KLHL20_DRC7"/>
    <property type="match status" value="1"/>
</dbReference>
<dbReference type="PANTHER" id="PTHR46093:SF18">
    <property type="entry name" value="FIBRONECTIN TYPE-III DOMAIN-CONTAINING PROTEIN"/>
    <property type="match status" value="1"/>
</dbReference>
<keyword evidence="2" id="KW-0677">Repeat</keyword>
<keyword evidence="4" id="KW-1185">Reference proteome</keyword>
<keyword evidence="1" id="KW-0880">Kelch repeat</keyword>
<dbReference type="InterPro" id="IPR015915">
    <property type="entry name" value="Kelch-typ_b-propeller"/>
</dbReference>
<proteinExistence type="predicted"/>
<name>A0A9K3D8T6_9EUKA</name>
<evidence type="ECO:0000313" key="4">
    <source>
        <dbReference type="Proteomes" id="UP000265618"/>
    </source>
</evidence>
<dbReference type="AlphaFoldDB" id="A0A9K3D8T6"/>
<gene>
    <name evidence="3" type="ORF">KIPB_012930</name>
</gene>
<sequence length="255" mass="28480">YMHEWHTKVSGVCCDAVTDLCPIASLGENRVAFYKPCSSTPMRSFSLYLYEENRFTLEGGPFCLPDGTGVSMVLLGSRIYVYAGDGVMRVIDLGHKDVLTMEECESDSVDTPSSRTHCQMFTQDALVYVCGGVSEEGRPLDDVWVYDTADSTWQRQSDMPSVLGGASCVKVGDTVHLLGGGHSSYPRSLRSMDTHLTYCHGVWTRQEPMPFRARAPFAFSQDRHIVVTGHLRRYSVEVYALDTVSMEWQVDTCIQ</sequence>
<dbReference type="Proteomes" id="UP000265618">
    <property type="component" value="Unassembled WGS sequence"/>
</dbReference>
<evidence type="ECO:0000256" key="2">
    <source>
        <dbReference type="ARBA" id="ARBA00022737"/>
    </source>
</evidence>
<protein>
    <submittedName>
        <fullName evidence="3">Uncharacterized protein</fullName>
    </submittedName>
</protein>
<dbReference type="Gene3D" id="2.120.10.80">
    <property type="entry name" value="Kelch-type beta propeller"/>
    <property type="match status" value="1"/>
</dbReference>
<feature type="non-terminal residue" evidence="3">
    <location>
        <position position="1"/>
    </location>
</feature>
<dbReference type="SUPFAM" id="SSF117281">
    <property type="entry name" value="Kelch motif"/>
    <property type="match status" value="1"/>
</dbReference>
<organism evidence="3 4">
    <name type="scientific">Kipferlia bialata</name>
    <dbReference type="NCBI Taxonomy" id="797122"/>
    <lineage>
        <taxon>Eukaryota</taxon>
        <taxon>Metamonada</taxon>
        <taxon>Carpediemonas-like organisms</taxon>
        <taxon>Kipferlia</taxon>
    </lineage>
</organism>